<evidence type="ECO:0000259" key="11">
    <source>
        <dbReference type="Pfam" id="PF14535"/>
    </source>
</evidence>
<dbReference type="InterPro" id="IPR011880">
    <property type="entry name" value="PA_CoA_ligase"/>
</dbReference>
<dbReference type="InterPro" id="IPR045851">
    <property type="entry name" value="AMP-bd_C_sf"/>
</dbReference>
<proteinExistence type="inferred from homology"/>
<comment type="subunit">
    <text evidence="1">Monomer.</text>
</comment>
<evidence type="ECO:0000259" key="10">
    <source>
        <dbReference type="Pfam" id="PF00501"/>
    </source>
</evidence>
<dbReference type="SUPFAM" id="SSF56801">
    <property type="entry name" value="Acetyl-CoA synthetase-like"/>
    <property type="match status" value="1"/>
</dbReference>
<dbReference type="Pfam" id="PF14535">
    <property type="entry name" value="AMP-binding_C_2"/>
    <property type="match status" value="1"/>
</dbReference>
<dbReference type="GO" id="GO:0047475">
    <property type="term" value="F:phenylacetate-CoA ligase activity"/>
    <property type="evidence" value="ECO:0007669"/>
    <property type="project" value="UniProtKB-EC"/>
</dbReference>
<evidence type="ECO:0000256" key="1">
    <source>
        <dbReference type="ARBA" id="ARBA00011245"/>
    </source>
</evidence>
<evidence type="ECO:0000313" key="12">
    <source>
        <dbReference type="EMBL" id="QFR44187.1"/>
    </source>
</evidence>
<comment type="pathway">
    <text evidence="4 9">Aromatic compound metabolism; phenylacetate degradation.</text>
</comment>
<dbReference type="Gene3D" id="3.40.50.12780">
    <property type="entry name" value="N-terminal domain of ligase-like"/>
    <property type="match status" value="1"/>
</dbReference>
<evidence type="ECO:0000256" key="2">
    <source>
        <dbReference type="ARBA" id="ARBA00022598"/>
    </source>
</evidence>
<sequence>MWNKIESSRREDLENIQLSRLKETLQRVYALTPFYREKFQEMGITPDDIISLKDIRKLPFTTKKDLRAHYPFGLFTVPMSEVVRVHSSSGTTGKPTVVGYTKSDMDVWDEVMARVFTMAGATAEDIVHNGYGYGLFTGGLGMHNGAEKVGATIVPASGGFTERQLLLMKDFGATIMALTPSFALHMAEVAKKAGADYLKDYKLKAGIFGAEPTSKGLKQEVREAWGIDYHEVYGLSEIIGPGVACSCKKSELLHVFEDHFFVEIIDPITGEEMPEGERGELVITPLTKQALPLLRYRTGDITSITKEPCKCGRTMLRMESIVGRADDMLIISGVNVYPSQIEHVIANAYGVTLNYQIVADKKGHLDKLEIHIEVSDEIMSDNISEMEKIKKNIQSALLNNLYINAIVKLVEPRSIERSLGKAVRIIDKRRENEQN</sequence>
<evidence type="ECO:0000256" key="9">
    <source>
        <dbReference type="PIRNR" id="PIRNR006444"/>
    </source>
</evidence>
<dbReference type="InterPro" id="IPR000873">
    <property type="entry name" value="AMP-dep_synth/lig_dom"/>
</dbReference>
<dbReference type="GO" id="GO:0010124">
    <property type="term" value="P:phenylacetate catabolic process"/>
    <property type="evidence" value="ECO:0007669"/>
    <property type="project" value="UniProtKB-UniRule"/>
</dbReference>
<comment type="similarity">
    <text evidence="5 9">Belongs to the phenylacetyl-CoA ligase family.</text>
</comment>
<protein>
    <recommendedName>
        <fullName evidence="7 9">Phenylacetate-coenzyme A ligase</fullName>
        <ecNumber evidence="6 9">6.2.1.30</ecNumber>
    </recommendedName>
    <alternativeName>
        <fullName evidence="8 9">Phenylacetyl-CoA ligase</fullName>
    </alternativeName>
</protein>
<comment type="function">
    <text evidence="9">Catalyzes the activation of phenylacetic acid (PA) to phenylacetyl-CoA (PA-CoA).</text>
</comment>
<keyword evidence="13" id="KW-1185">Reference proteome</keyword>
<dbReference type="FunFam" id="3.40.50.12780:FF:000016">
    <property type="entry name" value="Phenylacetate-coenzyme A ligase"/>
    <property type="match status" value="1"/>
</dbReference>
<dbReference type="CDD" id="cd05913">
    <property type="entry name" value="PaaK"/>
    <property type="match status" value="1"/>
</dbReference>
<dbReference type="Pfam" id="PF00501">
    <property type="entry name" value="AMP-binding"/>
    <property type="match status" value="1"/>
</dbReference>
<feature type="domain" description="AMP-dependent synthetase/ligase" evidence="10">
    <location>
        <begin position="88"/>
        <end position="283"/>
    </location>
</feature>
<organism evidence="12 13">
    <name type="scientific">Sulfurimonas xiamenensis</name>
    <dbReference type="NCBI Taxonomy" id="2590021"/>
    <lineage>
        <taxon>Bacteria</taxon>
        <taxon>Pseudomonadati</taxon>
        <taxon>Campylobacterota</taxon>
        <taxon>Epsilonproteobacteria</taxon>
        <taxon>Campylobacterales</taxon>
        <taxon>Sulfurimonadaceae</taxon>
        <taxon>Sulfurimonas</taxon>
    </lineage>
</organism>
<evidence type="ECO:0000256" key="8">
    <source>
        <dbReference type="ARBA" id="ARBA00075111"/>
    </source>
</evidence>
<dbReference type="GO" id="GO:0000166">
    <property type="term" value="F:nucleotide binding"/>
    <property type="evidence" value="ECO:0007669"/>
    <property type="project" value="UniProtKB-KW"/>
</dbReference>
<dbReference type="PANTHER" id="PTHR43845">
    <property type="entry name" value="BLR5969 PROTEIN"/>
    <property type="match status" value="1"/>
</dbReference>
<evidence type="ECO:0000256" key="5">
    <source>
        <dbReference type="ARBA" id="ARBA00061566"/>
    </source>
</evidence>
<keyword evidence="3 9" id="KW-0547">Nucleotide-binding</keyword>
<dbReference type="Gene3D" id="3.30.300.30">
    <property type="match status" value="1"/>
</dbReference>
<dbReference type="AlphaFoldDB" id="A0AAJ4A5E0"/>
<accession>A0AAJ4A5E0</accession>
<dbReference type="InterPro" id="IPR028154">
    <property type="entry name" value="AMP-dep_Lig_C"/>
</dbReference>
<feature type="domain" description="AMP-dependent ligase C-terminal" evidence="11">
    <location>
        <begin position="333"/>
        <end position="429"/>
    </location>
</feature>
<evidence type="ECO:0000256" key="3">
    <source>
        <dbReference type="ARBA" id="ARBA00022741"/>
    </source>
</evidence>
<dbReference type="PIRSF" id="PIRSF006444">
    <property type="entry name" value="PaaK"/>
    <property type="match status" value="1"/>
</dbReference>
<dbReference type="EMBL" id="CP041166">
    <property type="protein sequence ID" value="QFR44187.1"/>
    <property type="molecule type" value="Genomic_DNA"/>
</dbReference>
<dbReference type="EC" id="6.2.1.30" evidence="6 9"/>
<dbReference type="KEGG" id="suln:FJR47_00675"/>
<name>A0AAJ4A5E0_9BACT</name>
<gene>
    <name evidence="12" type="ORF">FJR47_00675</name>
</gene>
<keyword evidence="2 9" id="KW-0436">Ligase</keyword>
<dbReference type="InterPro" id="IPR042099">
    <property type="entry name" value="ANL_N_sf"/>
</dbReference>
<evidence type="ECO:0000256" key="7">
    <source>
        <dbReference type="ARBA" id="ARBA00068695"/>
    </source>
</evidence>
<evidence type="ECO:0000256" key="6">
    <source>
        <dbReference type="ARBA" id="ARBA00066629"/>
    </source>
</evidence>
<dbReference type="Proteomes" id="UP000326061">
    <property type="component" value="Chromosome"/>
</dbReference>
<reference evidence="13" key="1">
    <citation type="submission" date="2019-06" db="EMBL/GenBank/DDBJ databases">
        <title>Sulfurimonas gotlandica sp. nov., a chemoautotrophic and psychrotolerant epsilonproteobacterium isolated from a pelagic redoxcline, and an emended description of the genus Sulfurimonas.</title>
        <authorList>
            <person name="Wang S."/>
            <person name="Jiang L."/>
            <person name="Shao Z."/>
        </authorList>
    </citation>
    <scope>NUCLEOTIDE SEQUENCE [LARGE SCALE GENOMIC DNA]</scope>
    <source>
        <strain evidence="13">1-1N</strain>
    </source>
</reference>
<dbReference type="PANTHER" id="PTHR43845:SF1">
    <property type="entry name" value="BLR5969 PROTEIN"/>
    <property type="match status" value="1"/>
</dbReference>
<comment type="catalytic activity">
    <reaction evidence="9">
        <text>2-phenylacetate + ATP + CoA = phenylacetyl-CoA + AMP + diphosphate</text>
        <dbReference type="Rhea" id="RHEA:20956"/>
        <dbReference type="ChEBI" id="CHEBI:18401"/>
        <dbReference type="ChEBI" id="CHEBI:30616"/>
        <dbReference type="ChEBI" id="CHEBI:33019"/>
        <dbReference type="ChEBI" id="CHEBI:57287"/>
        <dbReference type="ChEBI" id="CHEBI:57390"/>
        <dbReference type="ChEBI" id="CHEBI:456215"/>
        <dbReference type="EC" id="6.2.1.30"/>
    </reaction>
</comment>
<evidence type="ECO:0000313" key="13">
    <source>
        <dbReference type="Proteomes" id="UP000326061"/>
    </source>
</evidence>
<evidence type="ECO:0000256" key="4">
    <source>
        <dbReference type="ARBA" id="ARBA00060591"/>
    </source>
</evidence>